<evidence type="ECO:0000259" key="1">
    <source>
        <dbReference type="Pfam" id="PF04326"/>
    </source>
</evidence>
<dbReference type="Gene3D" id="3.30.950.30">
    <property type="entry name" value="Schlafen, AAA domain"/>
    <property type="match status" value="1"/>
</dbReference>
<dbReference type="RefSeq" id="WP_021765449.1">
    <property type="nucleotide sequence ID" value="NZ_JACHVP010000003.1"/>
</dbReference>
<keyword evidence="3" id="KW-1185">Reference proteome</keyword>
<evidence type="ECO:0000313" key="2">
    <source>
        <dbReference type="EMBL" id="MBB2968008.1"/>
    </source>
</evidence>
<sequence>MIDFDVTHRPTRVRDWLALLEAVLGASPSDEAGWVEWKSAYAWDNRAHLGALSRAIIALANRDPGEGGEYFGGHGVIIVGLEAGKLHGVEVVDSAVLEEKLDAFLGGREGPRWEQRWLHFRDHDVLVVEVQPARRGDPPYCLTTSVNDFKAGQVFVRNGAKSVPATLSDLRRLADRYHVAEKEPTLQIAVRVEDQDPMSTIHVDPVAIDRFIESEREDLLRSLPKAQGLKSPGSMPDSQGFSSFGASILNLKPETRTETAYRAEVEDYLVEVRAALPDALLQATAWLLPAPFFVVDNLSSRNLKDVHLTLSVSGEAHAVEFSEREETLADLLPSRPRSFGSHSVVSQFGMSAAAAAGWMPTLSPVTAFGRREIINGGSFTLKLEEFDLRPNQRDLVVECETVFLIPASRSGLVDVSWIATSSNVDAVTEGTIQMDFSAEPVELVEAALRSKR</sequence>
<protein>
    <recommendedName>
        <fullName evidence="1">Schlafen AlbA-2 domain-containing protein</fullName>
    </recommendedName>
</protein>
<feature type="domain" description="Schlafen AlbA-2" evidence="1">
    <location>
        <begin position="31"/>
        <end position="165"/>
    </location>
</feature>
<dbReference type="EMBL" id="JACHVP010000003">
    <property type="protein sequence ID" value="MBB2968008.1"/>
    <property type="molecule type" value="Genomic_DNA"/>
</dbReference>
<reference evidence="2 3" key="1">
    <citation type="submission" date="2020-08" db="EMBL/GenBank/DDBJ databases">
        <title>Sequencing the genomes of 1000 actinobacteria strains.</title>
        <authorList>
            <person name="Klenk H.-P."/>
        </authorList>
    </citation>
    <scope>NUCLEOTIDE SEQUENCE [LARGE SCALE GENOMIC DNA]</scope>
    <source>
        <strain evidence="2 3">DSM 20146</strain>
    </source>
</reference>
<gene>
    <name evidence="2" type="ORF">FHX33_002778</name>
</gene>
<proteinExistence type="predicted"/>
<name>A0A7W4UXD0_LEIAQ</name>
<dbReference type="Proteomes" id="UP000538196">
    <property type="component" value="Unassembled WGS sequence"/>
</dbReference>
<comment type="caution">
    <text evidence="2">The sequence shown here is derived from an EMBL/GenBank/DDBJ whole genome shotgun (WGS) entry which is preliminary data.</text>
</comment>
<dbReference type="InterPro" id="IPR038461">
    <property type="entry name" value="Schlafen_AlbA_2_dom_sf"/>
</dbReference>
<dbReference type="InterPro" id="IPR007421">
    <property type="entry name" value="Schlafen_AlbA_2_dom"/>
</dbReference>
<dbReference type="Pfam" id="PF04326">
    <property type="entry name" value="SLFN_AlbA_2"/>
    <property type="match status" value="1"/>
</dbReference>
<accession>A0A7W4UXD0</accession>
<dbReference type="AlphaFoldDB" id="A0A7W4UXD0"/>
<organism evidence="2 3">
    <name type="scientific">Leifsonia aquatica</name>
    <name type="common">Corynebacterium aquaticum</name>
    <dbReference type="NCBI Taxonomy" id="144185"/>
    <lineage>
        <taxon>Bacteria</taxon>
        <taxon>Bacillati</taxon>
        <taxon>Actinomycetota</taxon>
        <taxon>Actinomycetes</taxon>
        <taxon>Micrococcales</taxon>
        <taxon>Microbacteriaceae</taxon>
        <taxon>Leifsonia</taxon>
    </lineage>
</organism>
<evidence type="ECO:0000313" key="3">
    <source>
        <dbReference type="Proteomes" id="UP000538196"/>
    </source>
</evidence>